<dbReference type="PROSITE" id="PS50893">
    <property type="entry name" value="ABC_TRANSPORTER_2"/>
    <property type="match status" value="1"/>
</dbReference>
<dbReference type="RefSeq" id="WP_284303368.1">
    <property type="nucleotide sequence ID" value="NZ_BSUO01000001.1"/>
</dbReference>
<evidence type="ECO:0000256" key="1">
    <source>
        <dbReference type="ARBA" id="ARBA00022448"/>
    </source>
</evidence>
<gene>
    <name evidence="5" type="ORF">GCM10025883_15060</name>
</gene>
<dbReference type="PANTHER" id="PTHR42939:SF1">
    <property type="entry name" value="ABC TRANSPORTER ATP-BINDING PROTEIN ALBC-RELATED"/>
    <property type="match status" value="1"/>
</dbReference>
<dbReference type="SMART" id="SM00382">
    <property type="entry name" value="AAA"/>
    <property type="match status" value="1"/>
</dbReference>
<dbReference type="EMBL" id="BSUO01000001">
    <property type="protein sequence ID" value="GMA39461.1"/>
    <property type="molecule type" value="Genomic_DNA"/>
</dbReference>
<dbReference type="InterPro" id="IPR051782">
    <property type="entry name" value="ABC_Transporter_VariousFunc"/>
</dbReference>
<dbReference type="Pfam" id="PF00005">
    <property type="entry name" value="ABC_tran"/>
    <property type="match status" value="1"/>
</dbReference>
<dbReference type="InterPro" id="IPR003593">
    <property type="entry name" value="AAA+_ATPase"/>
</dbReference>
<keyword evidence="1" id="KW-0813">Transport</keyword>
<evidence type="ECO:0000256" key="3">
    <source>
        <dbReference type="ARBA" id="ARBA00022840"/>
    </source>
</evidence>
<accession>A0ABQ6INY8</accession>
<proteinExistence type="predicted"/>
<keyword evidence="6" id="KW-1185">Reference proteome</keyword>
<evidence type="ECO:0000256" key="2">
    <source>
        <dbReference type="ARBA" id="ARBA00022741"/>
    </source>
</evidence>
<dbReference type="InterPro" id="IPR003439">
    <property type="entry name" value="ABC_transporter-like_ATP-bd"/>
</dbReference>
<comment type="caution">
    <text evidence="5">The sequence shown here is derived from an EMBL/GenBank/DDBJ whole genome shotgun (WGS) entry which is preliminary data.</text>
</comment>
<organism evidence="5 6">
    <name type="scientific">Mobilicoccus caccae</name>
    <dbReference type="NCBI Taxonomy" id="1859295"/>
    <lineage>
        <taxon>Bacteria</taxon>
        <taxon>Bacillati</taxon>
        <taxon>Actinomycetota</taxon>
        <taxon>Actinomycetes</taxon>
        <taxon>Micrococcales</taxon>
        <taxon>Dermatophilaceae</taxon>
        <taxon>Mobilicoccus</taxon>
    </lineage>
</organism>
<feature type="domain" description="ABC transporter" evidence="4">
    <location>
        <begin position="5"/>
        <end position="230"/>
    </location>
</feature>
<dbReference type="Proteomes" id="UP001157126">
    <property type="component" value="Unassembled WGS sequence"/>
</dbReference>
<evidence type="ECO:0000313" key="5">
    <source>
        <dbReference type="EMBL" id="GMA39461.1"/>
    </source>
</evidence>
<keyword evidence="3" id="KW-0067">ATP-binding</keyword>
<dbReference type="Gene3D" id="3.40.50.300">
    <property type="entry name" value="P-loop containing nucleotide triphosphate hydrolases"/>
    <property type="match status" value="1"/>
</dbReference>
<name>A0ABQ6INY8_9MICO</name>
<dbReference type="PANTHER" id="PTHR42939">
    <property type="entry name" value="ABC TRANSPORTER ATP-BINDING PROTEIN ALBC-RELATED"/>
    <property type="match status" value="1"/>
</dbReference>
<reference evidence="6" key="1">
    <citation type="journal article" date="2019" name="Int. J. Syst. Evol. Microbiol.">
        <title>The Global Catalogue of Microorganisms (GCM) 10K type strain sequencing project: providing services to taxonomists for standard genome sequencing and annotation.</title>
        <authorList>
            <consortium name="The Broad Institute Genomics Platform"/>
            <consortium name="The Broad Institute Genome Sequencing Center for Infectious Disease"/>
            <person name="Wu L."/>
            <person name="Ma J."/>
        </authorList>
    </citation>
    <scope>NUCLEOTIDE SEQUENCE [LARGE SCALE GENOMIC DNA]</scope>
    <source>
        <strain evidence="6">NBRC 113072</strain>
    </source>
</reference>
<dbReference type="SUPFAM" id="SSF52540">
    <property type="entry name" value="P-loop containing nucleoside triphosphate hydrolases"/>
    <property type="match status" value="1"/>
</dbReference>
<evidence type="ECO:0000259" key="4">
    <source>
        <dbReference type="PROSITE" id="PS50893"/>
    </source>
</evidence>
<protein>
    <recommendedName>
        <fullName evidence="4">ABC transporter domain-containing protein</fullName>
    </recommendedName>
</protein>
<keyword evidence="2" id="KW-0547">Nucleotide-binding</keyword>
<evidence type="ECO:0000313" key="6">
    <source>
        <dbReference type="Proteomes" id="UP001157126"/>
    </source>
</evidence>
<dbReference type="InterPro" id="IPR027417">
    <property type="entry name" value="P-loop_NTPase"/>
</dbReference>
<sequence length="252" mass="27810">MTTGIEFDGVTHRFGSTTALDSVDLTIRPGVITGLVGRNGAGKSTLCRLGAALMRPQHGTVRLGGRPLWEDPDAVAQVCLMRDRGSGLENLTLRSVVGLHRTFRPQWDEQTFERLLRRFDVPDHKWPSRLSTGQRSALRIALALASRAEVTLLDEVHLGLDAVARRWFYEEVLADYTRHPRTIVLSSHLLEEIEQVVEDVVVVHRGRILASGDVDTVRAEHAVGAGLPSLTDVLVSLTDTRTDPQTDTEVTP</sequence>